<feature type="region of interest" description="Disordered" evidence="1">
    <location>
        <begin position="240"/>
        <end position="276"/>
    </location>
</feature>
<name>A0A0U5B550_9MICO</name>
<dbReference type="InterPro" id="IPR029058">
    <property type="entry name" value="AB_hydrolase_fold"/>
</dbReference>
<evidence type="ECO:0000313" key="2">
    <source>
        <dbReference type="EMBL" id="BAU31040.1"/>
    </source>
</evidence>
<dbReference type="RefSeq" id="WP_096419990.1">
    <property type="nucleotide sequence ID" value="NZ_AP017315.1"/>
</dbReference>
<protein>
    <submittedName>
        <fullName evidence="2">Archaeal/vacuolar-type H+-ATPase subunit A</fullName>
    </submittedName>
</protein>
<sequence length="472" mass="47674">MTLTVTAPGTTVVSDTVLESMCIQVRAQADRCAFAERLARGAYGPGVDSYALAQLDHAVVATRDATHRLEALATALTSVADLMVGADHAAQRAVEAAASQAAALLGFVGARVALAGGVMLLPAALQAARFAYLLPEPLRDAVATTLGSAAGRGLDLAGQRLATPDGVALTRWLVTLLDDAALGAVGVPPALVPIVGEPGLGLTGVTSSAAVLTGLAAIIGIRGTAPVRVERVSVVGGIPTPAPSTLERRTPPPQSVGDRVSRLPDSSGPPVRVESYDGPRGPHFEVYIAGTNATAEAGGTNPFDMASNGALVAGLPDASSARAVELALRDAGATADSPVVFTGHSQGAAVAVVHAESGAWNTAGLITIGGPLGNFPVTGDYPAIVIEHDDDIISAASGVRRETNATVVTTRAFPDGAGELFLPHAAATYQGTATLVDESSDPALVAARDRFPTVSGVGAVRHYEATRILDAQ</sequence>
<evidence type="ECO:0000256" key="1">
    <source>
        <dbReference type="SAM" id="MobiDB-lite"/>
    </source>
</evidence>
<dbReference type="KEGG" id="malk:MalAC0309_0162"/>
<evidence type="ECO:0000313" key="3">
    <source>
        <dbReference type="Proteomes" id="UP000218965"/>
    </source>
</evidence>
<accession>A0A0U5B550</accession>
<dbReference type="Proteomes" id="UP000218965">
    <property type="component" value="Chromosome"/>
</dbReference>
<reference evidence="2 3" key="2">
    <citation type="submission" date="2016-01" db="EMBL/GenBank/DDBJ databases">
        <title>Microcella alkaliphila JAM AC0309 whole genome shotgun sequence.</title>
        <authorList>
            <person name="Kurata A."/>
            <person name="Hirose Y."/>
            <person name="Kishimoto N."/>
            <person name="Kobayashi T."/>
        </authorList>
    </citation>
    <scope>NUCLEOTIDE SEQUENCE [LARGE SCALE GENOMIC DNA]</scope>
    <source>
        <strain evidence="2 3">JAM AC0309</strain>
    </source>
</reference>
<proteinExistence type="predicted"/>
<dbReference type="EMBL" id="AP017315">
    <property type="protein sequence ID" value="BAU31040.1"/>
    <property type="molecule type" value="Genomic_DNA"/>
</dbReference>
<dbReference type="OrthoDB" id="4790882at2"/>
<dbReference type="SUPFAM" id="SSF53474">
    <property type="entry name" value="alpha/beta-Hydrolases"/>
    <property type="match status" value="1"/>
</dbReference>
<organism evidence="2 3">
    <name type="scientific">Microcella alkaliphila</name>
    <dbReference type="NCBI Taxonomy" id="279828"/>
    <lineage>
        <taxon>Bacteria</taxon>
        <taxon>Bacillati</taxon>
        <taxon>Actinomycetota</taxon>
        <taxon>Actinomycetes</taxon>
        <taxon>Micrococcales</taxon>
        <taxon>Microbacteriaceae</taxon>
        <taxon>Microcella</taxon>
    </lineage>
</organism>
<gene>
    <name evidence="2" type="ORF">MalAC0309_0162</name>
</gene>
<dbReference type="AlphaFoldDB" id="A0A0U5B550"/>
<reference evidence="3" key="1">
    <citation type="submission" date="2015-12" db="EMBL/GenBank/DDBJ databases">
        <authorList>
            <person name="Shamseldin A."/>
            <person name="Moawad H."/>
            <person name="Abd El-Rahim W.M."/>
            <person name="Sadowsky M.J."/>
        </authorList>
    </citation>
    <scope>NUCLEOTIDE SEQUENCE [LARGE SCALE GENOMIC DNA]</scope>
    <source>
        <strain evidence="3">JAM AC0309</strain>
    </source>
</reference>